<organism evidence="2 3">
    <name type="scientific">Candidatus Amesbacteria bacterium GW2011_GWA2_47_11</name>
    <dbReference type="NCBI Taxonomy" id="1618357"/>
    <lineage>
        <taxon>Bacteria</taxon>
        <taxon>Candidatus Amesiibacteriota</taxon>
    </lineage>
</organism>
<dbReference type="EMBL" id="LCNM01000007">
    <property type="protein sequence ID" value="KKU56514.1"/>
    <property type="molecule type" value="Genomic_DNA"/>
</dbReference>
<proteinExistence type="predicted"/>
<evidence type="ECO:0000256" key="1">
    <source>
        <dbReference type="SAM" id="Phobius"/>
    </source>
</evidence>
<sequence length="63" mass="6948">MAILEILGFMVLLAVGLVVFGIILGIVIWVFELIGMPKPPNTGDPELDEEIRLQRLMENAGEI</sequence>
<comment type="caution">
    <text evidence="2">The sequence shown here is derived from an EMBL/GenBank/DDBJ whole genome shotgun (WGS) entry which is preliminary data.</text>
</comment>
<keyword evidence="1" id="KW-1133">Transmembrane helix</keyword>
<keyword evidence="1" id="KW-0812">Transmembrane</keyword>
<gene>
    <name evidence="2" type="ORF">UX78_C0007G0040</name>
</gene>
<name>A0A0G1RGR3_9BACT</name>
<keyword evidence="1" id="KW-0472">Membrane</keyword>
<protein>
    <submittedName>
        <fullName evidence="2">Uncharacterized protein</fullName>
    </submittedName>
</protein>
<accession>A0A0G1RGR3</accession>
<dbReference type="AlphaFoldDB" id="A0A0G1RGR3"/>
<dbReference type="Proteomes" id="UP000034607">
    <property type="component" value="Unassembled WGS sequence"/>
</dbReference>
<evidence type="ECO:0000313" key="3">
    <source>
        <dbReference type="Proteomes" id="UP000034607"/>
    </source>
</evidence>
<evidence type="ECO:0000313" key="2">
    <source>
        <dbReference type="EMBL" id="KKU56514.1"/>
    </source>
</evidence>
<reference evidence="2 3" key="1">
    <citation type="journal article" date="2015" name="Nature">
        <title>rRNA introns, odd ribosomes, and small enigmatic genomes across a large radiation of phyla.</title>
        <authorList>
            <person name="Brown C.T."/>
            <person name="Hug L.A."/>
            <person name="Thomas B.C."/>
            <person name="Sharon I."/>
            <person name="Castelle C.J."/>
            <person name="Singh A."/>
            <person name="Wilkins M.J."/>
            <person name="Williams K.H."/>
            <person name="Banfield J.F."/>
        </authorList>
    </citation>
    <scope>NUCLEOTIDE SEQUENCE [LARGE SCALE GENOMIC DNA]</scope>
</reference>
<feature type="transmembrane region" description="Helical" evidence="1">
    <location>
        <begin position="6"/>
        <end position="31"/>
    </location>
</feature>